<organism evidence="2 3">
    <name type="scientific">Ascoidea rubescens DSM 1968</name>
    <dbReference type="NCBI Taxonomy" id="1344418"/>
    <lineage>
        <taxon>Eukaryota</taxon>
        <taxon>Fungi</taxon>
        <taxon>Dikarya</taxon>
        <taxon>Ascomycota</taxon>
        <taxon>Saccharomycotina</taxon>
        <taxon>Saccharomycetes</taxon>
        <taxon>Ascoideaceae</taxon>
        <taxon>Ascoidea</taxon>
    </lineage>
</organism>
<dbReference type="InterPro" id="IPR036514">
    <property type="entry name" value="SGNH_hydro_sf"/>
</dbReference>
<accession>A0A1D2VC19</accession>
<dbReference type="OrthoDB" id="671439at2759"/>
<dbReference type="InterPro" id="IPR045136">
    <property type="entry name" value="Iah1-like"/>
</dbReference>
<dbReference type="RefSeq" id="XP_020045340.1">
    <property type="nucleotide sequence ID" value="XM_020192030.1"/>
</dbReference>
<proteinExistence type="predicted"/>
<dbReference type="Gene3D" id="3.40.50.1110">
    <property type="entry name" value="SGNH hydrolase"/>
    <property type="match status" value="1"/>
</dbReference>
<dbReference type="CDD" id="cd01838">
    <property type="entry name" value="Isoamyl_acetate_hydrolase_like"/>
    <property type="match status" value="1"/>
</dbReference>
<dbReference type="PANTHER" id="PTHR14209:SF19">
    <property type="entry name" value="ISOAMYL ACETATE-HYDROLYZING ESTERASE 1 HOMOLOG"/>
    <property type="match status" value="1"/>
</dbReference>
<evidence type="ECO:0000259" key="1">
    <source>
        <dbReference type="Pfam" id="PF13472"/>
    </source>
</evidence>
<dbReference type="InterPro" id="IPR013830">
    <property type="entry name" value="SGNH_hydro"/>
</dbReference>
<keyword evidence="2" id="KW-0378">Hydrolase</keyword>
<keyword evidence="3" id="KW-1185">Reference proteome</keyword>
<feature type="domain" description="SGNH hydrolase-type esterase" evidence="1">
    <location>
        <begin position="15"/>
        <end position="212"/>
    </location>
</feature>
<dbReference type="EMBL" id="KV454488">
    <property type="protein sequence ID" value="ODV59033.1"/>
    <property type="molecule type" value="Genomic_DNA"/>
</dbReference>
<name>A0A1D2VC19_9ASCO</name>
<dbReference type="GeneID" id="30965666"/>
<dbReference type="FunCoup" id="A0A1D2VC19">
    <property type="interactions" value="236"/>
</dbReference>
<dbReference type="Proteomes" id="UP000095038">
    <property type="component" value="Unassembled WGS sequence"/>
</dbReference>
<reference evidence="3" key="1">
    <citation type="submission" date="2016-05" db="EMBL/GenBank/DDBJ databases">
        <title>Comparative genomics of biotechnologically important yeasts.</title>
        <authorList>
            <consortium name="DOE Joint Genome Institute"/>
            <person name="Riley R."/>
            <person name="Haridas S."/>
            <person name="Wolfe K.H."/>
            <person name="Lopes M.R."/>
            <person name="Hittinger C.T."/>
            <person name="Goker M."/>
            <person name="Salamov A."/>
            <person name="Wisecaver J."/>
            <person name="Long T.M."/>
            <person name="Aerts A.L."/>
            <person name="Barry K."/>
            <person name="Choi C."/>
            <person name="Clum A."/>
            <person name="Coughlan A.Y."/>
            <person name="Deshpande S."/>
            <person name="Douglass A.P."/>
            <person name="Hanson S.J."/>
            <person name="Klenk H.-P."/>
            <person name="Labutti K."/>
            <person name="Lapidus A."/>
            <person name="Lindquist E."/>
            <person name="Lipzen A."/>
            <person name="Meier-Kolthoff J.P."/>
            <person name="Ohm R.A."/>
            <person name="Otillar R.P."/>
            <person name="Pangilinan J."/>
            <person name="Peng Y."/>
            <person name="Rokas A."/>
            <person name="Rosa C.A."/>
            <person name="Scheuner C."/>
            <person name="Sibirny A.A."/>
            <person name="Slot J.C."/>
            <person name="Stielow J.B."/>
            <person name="Sun H."/>
            <person name="Kurtzman C.P."/>
            <person name="Blackwell M."/>
            <person name="Grigoriev I.V."/>
            <person name="Jeffries T.W."/>
        </authorList>
    </citation>
    <scope>NUCLEOTIDE SEQUENCE [LARGE SCALE GENOMIC DNA]</scope>
    <source>
        <strain evidence="3">DSM 1968</strain>
    </source>
</reference>
<protein>
    <submittedName>
        <fullName evidence="2">SGNH hydrolase</fullName>
    </submittedName>
</protein>
<dbReference type="STRING" id="1344418.A0A1D2VC19"/>
<dbReference type="SUPFAM" id="SSF52266">
    <property type="entry name" value="SGNH hydrolase"/>
    <property type="match status" value="1"/>
</dbReference>
<gene>
    <name evidence="2" type="ORF">ASCRUDRAFT_72111</name>
</gene>
<dbReference type="Pfam" id="PF13472">
    <property type="entry name" value="Lipase_GDSL_2"/>
    <property type="match status" value="1"/>
</dbReference>
<dbReference type="GO" id="GO:0016787">
    <property type="term" value="F:hydrolase activity"/>
    <property type="evidence" value="ECO:0007669"/>
    <property type="project" value="UniProtKB-KW"/>
</dbReference>
<dbReference type="InParanoid" id="A0A1D2VC19"/>
<dbReference type="AlphaFoldDB" id="A0A1D2VC19"/>
<evidence type="ECO:0000313" key="3">
    <source>
        <dbReference type="Proteomes" id="UP000095038"/>
    </source>
</evidence>
<sequence>MAGIDYNLSFDKLLLFGDSITEFCYNINPISSKTPSYSFALGPALQETYKRKLDVVQRGFAGYNTRHAKQLLPKILDIEHASNKSSKVSLIVLYFGSNDAAVNGPQKVPLDEFLCNMELMINQIISKNISLIVLGPAVHDAETWNPAHSDDVKLGNFRTNENNKFYCDELAKLCFKINIPYIHLYDIFSTYKGPWQDLLTDGIHYSGEGYRLMYNEIMENIKIFYPQLYPDNIKSKLPAWKDIKLDSFDNL</sequence>
<dbReference type="PANTHER" id="PTHR14209">
    <property type="entry name" value="ISOAMYL ACETATE-HYDROLYZING ESTERASE 1"/>
    <property type="match status" value="1"/>
</dbReference>
<evidence type="ECO:0000313" key="2">
    <source>
        <dbReference type="EMBL" id="ODV59033.1"/>
    </source>
</evidence>